<organism evidence="1 2">
    <name type="scientific">Roseateles amylovorans</name>
    <dbReference type="NCBI Taxonomy" id="2978473"/>
    <lineage>
        <taxon>Bacteria</taxon>
        <taxon>Pseudomonadati</taxon>
        <taxon>Pseudomonadota</taxon>
        <taxon>Betaproteobacteria</taxon>
        <taxon>Burkholderiales</taxon>
        <taxon>Sphaerotilaceae</taxon>
        <taxon>Roseateles</taxon>
    </lineage>
</organism>
<gene>
    <name evidence="1" type="ORF">N4261_01575</name>
</gene>
<sequence>MFKAIRILILLVILATVAGTALYNRWQSQSWHRTQVVMLYPINAAGDGATEDYLQRLDAKAFADLEPYFRQQAARYHLGLDQPIRVVLGGRVQATPPAVPRDRGVASAIFWSLRMRWWAWRQTPPSSPIPDVKLFLMYHPPNYSGPLPHSIGLEKGRLGLVHLFASKAQQGPNQVVIAHETLHTFGASDKYDPYTLQPIAPDGYADPYQSPLLPQDRAELMAGRVPTKPAASRIPNGMKETVIGSMTASEIGWSKSR</sequence>
<evidence type="ECO:0000313" key="2">
    <source>
        <dbReference type="Proteomes" id="UP001064933"/>
    </source>
</evidence>
<evidence type="ECO:0000313" key="1">
    <source>
        <dbReference type="EMBL" id="UXH78657.1"/>
    </source>
</evidence>
<name>A0ABY6B0C7_9BURK</name>
<dbReference type="RefSeq" id="WP_261758488.1">
    <property type="nucleotide sequence ID" value="NZ_CP104562.2"/>
</dbReference>
<dbReference type="EMBL" id="CP104562">
    <property type="protein sequence ID" value="UXH78657.1"/>
    <property type="molecule type" value="Genomic_DNA"/>
</dbReference>
<dbReference type="Proteomes" id="UP001064933">
    <property type="component" value="Chromosome"/>
</dbReference>
<reference evidence="1" key="1">
    <citation type="submission" date="2022-10" db="EMBL/GenBank/DDBJ databases">
        <title>Characterization and whole genome sequencing of a new Roseateles species, isolated from fresh water.</title>
        <authorList>
            <person name="Guliayeva D.Y."/>
            <person name="Akhremchuk A.E."/>
            <person name="Sikolenko M.A."/>
            <person name="Valentovich L.N."/>
            <person name="Sidarenka A.V."/>
        </authorList>
    </citation>
    <scope>NUCLEOTIDE SEQUENCE</scope>
    <source>
        <strain evidence="1">BIM B-1768</strain>
    </source>
</reference>
<proteinExistence type="predicted"/>
<protein>
    <submittedName>
        <fullName evidence="1">Uncharacterized protein</fullName>
    </submittedName>
</protein>
<keyword evidence="2" id="KW-1185">Reference proteome</keyword>
<accession>A0ABY6B0C7</accession>